<evidence type="ECO:0000256" key="1">
    <source>
        <dbReference type="SAM" id="MobiDB-lite"/>
    </source>
</evidence>
<keyword evidence="3" id="KW-1185">Reference proteome</keyword>
<dbReference type="InterPro" id="IPR015797">
    <property type="entry name" value="NUDIX_hydrolase-like_dom_sf"/>
</dbReference>
<evidence type="ECO:0008006" key="4">
    <source>
        <dbReference type="Google" id="ProtNLM"/>
    </source>
</evidence>
<dbReference type="AlphaFoldDB" id="A0A1I7MN79"/>
<gene>
    <name evidence="2" type="ORF">SAMN04487966_10711</name>
</gene>
<dbReference type="Pfam" id="PF16262">
    <property type="entry name" value="DUF4916"/>
    <property type="match status" value="1"/>
</dbReference>
<feature type="region of interest" description="Disordered" evidence="1">
    <location>
        <begin position="1"/>
        <end position="23"/>
    </location>
</feature>
<dbReference type="STRING" id="574650.SAMN04487966_10711"/>
<name>A0A1I7MN79_9MICC</name>
<sequence>MSVDSGRTEGMSVRTPDPNPGWLSEEDLYEARRRLPMVYVEALPVRLDALGYVSEIGLLYVADTDGHFCRTFVSGRVMYRETIRAALMRHLEKDLGPFALPQLPPSITPFTVAEYFPAPSETGLTDDRQHAVSLAYLVPVAGECSPRQDALELTWLTPEEALSPEIQSEFIGGRGNLVRQALAHVGWGR</sequence>
<dbReference type="Proteomes" id="UP000198881">
    <property type="component" value="Unassembled WGS sequence"/>
</dbReference>
<dbReference type="InterPro" id="IPR032582">
    <property type="entry name" value="DUF4916"/>
</dbReference>
<accession>A0A1I7MN79</accession>
<dbReference type="SUPFAM" id="SSF55811">
    <property type="entry name" value="Nudix"/>
    <property type="match status" value="1"/>
</dbReference>
<dbReference type="Gene3D" id="3.90.79.10">
    <property type="entry name" value="Nucleoside Triphosphate Pyrophosphohydrolase"/>
    <property type="match status" value="1"/>
</dbReference>
<dbReference type="EMBL" id="FPCG01000007">
    <property type="protein sequence ID" value="SFV23353.1"/>
    <property type="molecule type" value="Genomic_DNA"/>
</dbReference>
<protein>
    <recommendedName>
        <fullName evidence="4">ADP-ribose pyrophosphatase YjhB, NUDIX family</fullName>
    </recommendedName>
</protein>
<reference evidence="2 3" key="1">
    <citation type="submission" date="2016-10" db="EMBL/GenBank/DDBJ databases">
        <authorList>
            <person name="de Groot N.N."/>
        </authorList>
    </citation>
    <scope>NUCLEOTIDE SEQUENCE [LARGE SCALE GENOMIC DNA]</scope>
    <source>
        <strain evidence="2 3">CGMCC 1.7054</strain>
    </source>
</reference>
<proteinExistence type="predicted"/>
<organism evidence="2 3">
    <name type="scientific">Micrococcus terreus</name>
    <dbReference type="NCBI Taxonomy" id="574650"/>
    <lineage>
        <taxon>Bacteria</taxon>
        <taxon>Bacillati</taxon>
        <taxon>Actinomycetota</taxon>
        <taxon>Actinomycetes</taxon>
        <taxon>Micrococcales</taxon>
        <taxon>Micrococcaceae</taxon>
        <taxon>Micrococcus</taxon>
    </lineage>
</organism>
<evidence type="ECO:0000313" key="3">
    <source>
        <dbReference type="Proteomes" id="UP000198881"/>
    </source>
</evidence>
<evidence type="ECO:0000313" key="2">
    <source>
        <dbReference type="EMBL" id="SFV23353.1"/>
    </source>
</evidence>